<dbReference type="PANTHER" id="PTHR43228:SF1">
    <property type="entry name" value="TWO-COMPONENT RESPONSE REGULATOR ARR22"/>
    <property type="match status" value="1"/>
</dbReference>
<dbReference type="Pfam" id="PF00072">
    <property type="entry name" value="Response_reg"/>
    <property type="match status" value="1"/>
</dbReference>
<evidence type="ECO:0000256" key="1">
    <source>
        <dbReference type="PROSITE-ProRule" id="PRU00169"/>
    </source>
</evidence>
<dbReference type="RefSeq" id="WP_074223563.1">
    <property type="nucleotide sequence ID" value="NZ_FSRC01000001.1"/>
</dbReference>
<protein>
    <submittedName>
        <fullName evidence="3">Response regulator receiver domain-containing protein</fullName>
    </submittedName>
</protein>
<dbReference type="Gene3D" id="3.40.50.2300">
    <property type="match status" value="1"/>
</dbReference>
<sequence length="131" mass="15335">MIHFDAIFLVDDDPINNLINNRLLSKVEVSDNIEEFLEGQFAIERVSEIPSHKKILIFLDINMPVMNGWEFLEIYQEKFPDRNNKIVILSSSIDFQDRQKADEYSIVSGFLEKPLTLDKIKLQLTQYEEEG</sequence>
<dbReference type="Proteomes" id="UP000185221">
    <property type="component" value="Unassembled WGS sequence"/>
</dbReference>
<dbReference type="GO" id="GO:0000160">
    <property type="term" value="P:phosphorelay signal transduction system"/>
    <property type="evidence" value="ECO:0007669"/>
    <property type="project" value="InterPro"/>
</dbReference>
<accession>A0A1N6DG04</accession>
<keyword evidence="1" id="KW-0597">Phosphoprotein</keyword>
<gene>
    <name evidence="3" type="ORF">SAMN05444394_0843</name>
</gene>
<keyword evidence="4" id="KW-1185">Reference proteome</keyword>
<dbReference type="InterPro" id="IPR011006">
    <property type="entry name" value="CheY-like_superfamily"/>
</dbReference>
<dbReference type="SUPFAM" id="SSF52172">
    <property type="entry name" value="CheY-like"/>
    <property type="match status" value="1"/>
</dbReference>
<evidence type="ECO:0000259" key="2">
    <source>
        <dbReference type="PROSITE" id="PS50110"/>
    </source>
</evidence>
<dbReference type="SMART" id="SM00448">
    <property type="entry name" value="REC"/>
    <property type="match status" value="1"/>
</dbReference>
<dbReference type="EMBL" id="FSRC01000001">
    <property type="protein sequence ID" value="SIN69637.1"/>
    <property type="molecule type" value="Genomic_DNA"/>
</dbReference>
<dbReference type="PROSITE" id="PS50110">
    <property type="entry name" value="RESPONSE_REGULATORY"/>
    <property type="match status" value="1"/>
</dbReference>
<evidence type="ECO:0000313" key="4">
    <source>
        <dbReference type="Proteomes" id="UP000185221"/>
    </source>
</evidence>
<dbReference type="PANTHER" id="PTHR43228">
    <property type="entry name" value="TWO-COMPONENT RESPONSE REGULATOR"/>
    <property type="match status" value="1"/>
</dbReference>
<dbReference type="STRING" id="226505.SAMN05444394_0843"/>
<dbReference type="AlphaFoldDB" id="A0A1N6DG04"/>
<dbReference type="InterPro" id="IPR052048">
    <property type="entry name" value="ST_Response_Regulator"/>
</dbReference>
<name>A0A1N6DG04_9BACT</name>
<dbReference type="InterPro" id="IPR001789">
    <property type="entry name" value="Sig_transdc_resp-reg_receiver"/>
</dbReference>
<dbReference type="OrthoDB" id="1524091at2"/>
<organism evidence="3 4">
    <name type="scientific">Algoriphagus halophilus</name>
    <dbReference type="NCBI Taxonomy" id="226505"/>
    <lineage>
        <taxon>Bacteria</taxon>
        <taxon>Pseudomonadati</taxon>
        <taxon>Bacteroidota</taxon>
        <taxon>Cytophagia</taxon>
        <taxon>Cytophagales</taxon>
        <taxon>Cyclobacteriaceae</taxon>
        <taxon>Algoriphagus</taxon>
    </lineage>
</organism>
<proteinExistence type="predicted"/>
<feature type="domain" description="Response regulatory" evidence="2">
    <location>
        <begin position="6"/>
        <end position="128"/>
    </location>
</feature>
<feature type="modified residue" description="4-aspartylphosphate" evidence="1">
    <location>
        <position position="60"/>
    </location>
</feature>
<evidence type="ECO:0000313" key="3">
    <source>
        <dbReference type="EMBL" id="SIN69637.1"/>
    </source>
</evidence>
<reference evidence="4" key="1">
    <citation type="submission" date="2016-11" db="EMBL/GenBank/DDBJ databases">
        <authorList>
            <person name="Varghese N."/>
            <person name="Submissions S."/>
        </authorList>
    </citation>
    <scope>NUCLEOTIDE SEQUENCE [LARGE SCALE GENOMIC DNA]</scope>
    <source>
        <strain evidence="4">DSM 15292</strain>
    </source>
</reference>